<gene>
    <name evidence="1" type="ORF">NH14_028155</name>
</gene>
<reference evidence="1" key="1">
    <citation type="journal article" date="2015" name="Genome Announc.">
        <title>Draft Genome Sequence of the Polyhydroxyalkanoate-Producing Bacterium Burkholderia sacchari LMG 19450 Isolated from Brazilian Sugarcane Plantation Soil.</title>
        <authorList>
            <person name="Alexandrino P.M."/>
            <person name="Mendonca T.T."/>
            <person name="Guaman Bautista L.P."/>
            <person name="Cherix J."/>
            <person name="Lozano-Sakalauskas G.C."/>
            <person name="Fujita A."/>
            <person name="Ramos Filho E."/>
            <person name="Long P."/>
            <person name="Padilla G."/>
            <person name="Taciro M.K."/>
            <person name="Gomez J.G."/>
            <person name="Silva L.F."/>
        </authorList>
    </citation>
    <scope>NUCLEOTIDE SEQUENCE</scope>
    <source>
        <strain evidence="1">LMG 19450</strain>
    </source>
</reference>
<evidence type="ECO:0000313" key="1">
    <source>
        <dbReference type="EMBL" id="NLP64944.1"/>
    </source>
</evidence>
<evidence type="ECO:0000313" key="2">
    <source>
        <dbReference type="Proteomes" id="UP000030460"/>
    </source>
</evidence>
<organism evidence="1 2">
    <name type="scientific">Paraburkholderia sacchari</name>
    <dbReference type="NCBI Taxonomy" id="159450"/>
    <lineage>
        <taxon>Bacteria</taxon>
        <taxon>Pseudomonadati</taxon>
        <taxon>Pseudomonadota</taxon>
        <taxon>Betaproteobacteria</taxon>
        <taxon>Burkholderiales</taxon>
        <taxon>Burkholderiaceae</taxon>
        <taxon>Paraburkholderia</taxon>
    </lineage>
</organism>
<reference evidence="1" key="2">
    <citation type="submission" date="2020-04" db="EMBL/GenBank/DDBJ databases">
        <authorList>
            <person name="Alexandrino P."/>
            <person name="Mendonca T."/>
            <person name="Guaman L."/>
            <person name="Cherix J."/>
            <person name="Lozano-Sakalauskas G."/>
            <person name="Fujita A."/>
            <person name="Filho E.R."/>
            <person name="Long P."/>
            <person name="Padilla G."/>
            <person name="Taciro M.K."/>
            <person name="Gomez J.G."/>
            <person name="Silva L.F."/>
            <person name="Torres M."/>
        </authorList>
    </citation>
    <scope>NUCLEOTIDE SEQUENCE</scope>
    <source>
        <strain evidence="1">LMG 19450</strain>
    </source>
</reference>
<dbReference type="RefSeq" id="WP_152617322.1">
    <property type="nucleotide sequence ID" value="NZ_CADFGF010000024.1"/>
</dbReference>
<comment type="caution">
    <text evidence="1">The sequence shown here is derived from an EMBL/GenBank/DDBJ whole genome shotgun (WGS) entry which is preliminary data.</text>
</comment>
<accession>A0A8T6ZKZ1</accession>
<proteinExistence type="predicted"/>
<dbReference type="AlphaFoldDB" id="A0A8T6ZKZ1"/>
<dbReference type="EMBL" id="JTDB02000011">
    <property type="protein sequence ID" value="NLP64944.1"/>
    <property type="molecule type" value="Genomic_DNA"/>
</dbReference>
<protein>
    <submittedName>
        <fullName evidence="1">Uncharacterized protein</fullName>
    </submittedName>
</protein>
<keyword evidence="2" id="KW-1185">Reference proteome</keyword>
<name>A0A8T6ZKZ1_9BURK</name>
<sequence>MSVPAVLLIVRWVAVAKRIVSREQGASSLAPGKFFSAPIRQNIDLVISVHYSVFASRVGVKVSRSR</sequence>
<dbReference type="Proteomes" id="UP000030460">
    <property type="component" value="Unassembled WGS sequence"/>
</dbReference>